<feature type="domain" description="YobI-like P-loop NTPase" evidence="3">
    <location>
        <begin position="95"/>
        <end position="447"/>
    </location>
</feature>
<evidence type="ECO:0000313" key="4">
    <source>
        <dbReference type="EMBL" id="WEK36166.1"/>
    </source>
</evidence>
<accession>A0AAJ5WSE5</accession>
<dbReference type="AlphaFoldDB" id="A0AAJ5WSE5"/>
<evidence type="ECO:0000313" key="5">
    <source>
        <dbReference type="Proteomes" id="UP001220610"/>
    </source>
</evidence>
<keyword evidence="2" id="KW-0472">Membrane</keyword>
<gene>
    <name evidence="4" type="ORF">P0Y53_01515</name>
</gene>
<feature type="region of interest" description="Disordered" evidence="1">
    <location>
        <begin position="1"/>
        <end position="28"/>
    </location>
</feature>
<dbReference type="Proteomes" id="UP001220610">
    <property type="component" value="Chromosome"/>
</dbReference>
<feature type="transmembrane region" description="Helical" evidence="2">
    <location>
        <begin position="231"/>
        <end position="249"/>
    </location>
</feature>
<keyword evidence="2" id="KW-1133">Transmembrane helix</keyword>
<evidence type="ECO:0000259" key="3">
    <source>
        <dbReference type="Pfam" id="PF20693"/>
    </source>
</evidence>
<evidence type="ECO:0000256" key="2">
    <source>
        <dbReference type="SAM" id="Phobius"/>
    </source>
</evidence>
<proteinExistence type="predicted"/>
<dbReference type="InterPro" id="IPR048428">
    <property type="entry name" value="YobI-NTPase"/>
</dbReference>
<dbReference type="Pfam" id="PF20693">
    <property type="entry name" value="YobI-ATPase"/>
    <property type="match status" value="1"/>
</dbReference>
<keyword evidence="2" id="KW-0812">Transmembrane</keyword>
<protein>
    <submittedName>
        <fullName evidence="4">P-loop NTPase fold protein</fullName>
    </submittedName>
</protein>
<name>A0AAJ5WSE5_9BACT</name>
<dbReference type="InterPro" id="IPR027417">
    <property type="entry name" value="P-loop_NTPase"/>
</dbReference>
<reference evidence="4" key="1">
    <citation type="submission" date="2023-03" db="EMBL/GenBank/DDBJ databases">
        <title>Andean soil-derived lignocellulolytic bacterial consortium as a source of novel taxa and putative plastic-active enzymes.</title>
        <authorList>
            <person name="Diaz-Garcia L."/>
            <person name="Chuvochina M."/>
            <person name="Feuerriegel G."/>
            <person name="Bunk B."/>
            <person name="Sproer C."/>
            <person name="Streit W.R."/>
            <person name="Rodriguez L.M."/>
            <person name="Overmann J."/>
            <person name="Jimenez D.J."/>
        </authorList>
    </citation>
    <scope>NUCLEOTIDE SEQUENCE</scope>
    <source>
        <strain evidence="4">MAG 7</strain>
    </source>
</reference>
<feature type="transmembrane region" description="Helical" evidence="2">
    <location>
        <begin position="192"/>
        <end position="211"/>
    </location>
</feature>
<dbReference type="SUPFAM" id="SSF52540">
    <property type="entry name" value="P-loop containing nucleoside triphosphate hydrolases"/>
    <property type="match status" value="1"/>
</dbReference>
<dbReference type="EMBL" id="CP119311">
    <property type="protein sequence ID" value="WEK36166.1"/>
    <property type="molecule type" value="Genomic_DNA"/>
</dbReference>
<organism evidence="4 5">
    <name type="scientific">Candidatus Pseudobacter hemicellulosilyticus</name>
    <dbReference type="NCBI Taxonomy" id="3121375"/>
    <lineage>
        <taxon>Bacteria</taxon>
        <taxon>Pseudomonadati</taxon>
        <taxon>Bacteroidota</taxon>
        <taxon>Chitinophagia</taxon>
        <taxon>Chitinophagales</taxon>
        <taxon>Chitinophagaceae</taxon>
        <taxon>Pseudobacter</taxon>
    </lineage>
</organism>
<sequence>MEREFLNTEQASEIGHTATAIPENGNNKPTTIQQVQVPGSPRWASLKLTISRTLVRLQQYLHRLDLQLTRHAHNPNTEGLLEMTATEDAQEVDVYLDHLNWALRQPAIKNIALTGPFGSGKSSIIATFRKRHKNFRYLHLSLAKFKKEYAQDEAWERDVELSILQQIFYHEKGSKLPDSRFKKITRTSNWKIALSTLGWLIWGISLFLIYQPGFFERFSWWDNIAINYRDIIFTLALPILLLGIGRAFYQLYRTLKKIRFNKVAILSGEVELGNQDDTSIFNKHLDEIIYFFEVTRVNVVIIEDLDRINDPAIFTKLREINFLINNSKQVSQDVKFLYALKDDVFSEEARSKFFDHIIPVIPVINTSNAVDKLISYLDGTQVSKWFIQSVALYINDMRTLKNIVNEFKLYRKAIGTKLDPDKMLAIIIYKNLNPTEFEKLHHYRQGEIYQLFSNKNNIVKSQVNLINEEISLLKKEIDTYDNIILQNLNELRAVYLMKIFEQIPAFKALTFHSNAISLKEANTEEFFEYTIKHASIVVQHIVDFRVKTEKININFNQIQQEVMATETYELRKEKMLSAINNERQKLDFELYELTKRADTLTKSPLKYILREFAEFPLPDKIKENSLLLFLVRNGCIDESYPSYMSYFYEGAMTQRDRDFVLSVLNHVPLDFTAEIDNPELVAAQLHYPDYERESILNYQYLTWLYMNKKRFENELDALYDHLLFANRDSVEFINGALDNKLIAYELCTDIYLTDFLFCRRLIIHGELSPAKIDRFLYCLLKKSEDQVIKNMISDSDLLEYLEARKDIFWMEGLTSVLTEMSSWAIRLKIKFQWLEDVQGTEELFDFVYENNLYEINAHNINVLAIKKGLRRGTLQADLETKNYTSIMDSGALRLQDYVNKNIAEYVERVMLPLEKNTGESETAILTLLNKNDDELSPELKKRVITKQDKRINNLTLVPKILWTHIISEDKAVPSWPNCFFYWNEIKWLDTPLAEYLSKPDNYFHLDDLYALELLETNPEESPQLFNILLHAGNLDIKAYRHFLKVIPIALEAFDGLPLDLEQVEELVGSDRLHFTPGTFEYLKDRYSNKLYRYVEKHIDAFLAAPELALNEHAYNALIASTTISEEIKLKIIERLPMELLRQSYFIGETLLGFLLQNQDALDQVAPVLIIHLIHEPYDFDQRKELLIRSVQRISEEDRTKVFAWFGNEYKELIPTGKQQTKIPLNEQNRRLLEKLKDIKQISSFTKRKDEFVVYFHTAIPGKAS</sequence>
<evidence type="ECO:0000256" key="1">
    <source>
        <dbReference type="SAM" id="MobiDB-lite"/>
    </source>
</evidence>